<dbReference type="Gene3D" id="3.40.1110.10">
    <property type="entry name" value="Calcium-transporting ATPase, cytoplasmic domain N"/>
    <property type="match status" value="1"/>
</dbReference>
<organism evidence="18 19">
    <name type="scientific">Durusdinium trenchii</name>
    <dbReference type="NCBI Taxonomy" id="1381693"/>
    <lineage>
        <taxon>Eukaryota</taxon>
        <taxon>Sar</taxon>
        <taxon>Alveolata</taxon>
        <taxon>Dinophyceae</taxon>
        <taxon>Suessiales</taxon>
        <taxon>Symbiodiniaceae</taxon>
        <taxon>Durusdinium</taxon>
    </lineage>
</organism>
<evidence type="ECO:0000256" key="6">
    <source>
        <dbReference type="ARBA" id="ARBA00022741"/>
    </source>
</evidence>
<gene>
    <name evidence="18" type="ORF">CCMP2556_LOCUS14976</name>
</gene>
<dbReference type="InterPro" id="IPR023214">
    <property type="entry name" value="HAD_sf"/>
</dbReference>
<dbReference type="PRINTS" id="PR00119">
    <property type="entry name" value="CATATPASE"/>
</dbReference>
<evidence type="ECO:0000256" key="5">
    <source>
        <dbReference type="ARBA" id="ARBA00022723"/>
    </source>
</evidence>
<dbReference type="SFLD" id="SFLDF00027">
    <property type="entry name" value="p-type_atpase"/>
    <property type="match status" value="1"/>
</dbReference>
<dbReference type="InterPro" id="IPR018303">
    <property type="entry name" value="ATPase_P-typ_P_site"/>
</dbReference>
<comment type="caution">
    <text evidence="18">The sequence shown here is derived from an EMBL/GenBank/DDBJ whole genome shotgun (WGS) entry which is preliminary data.</text>
</comment>
<dbReference type="PANTHER" id="PTHR24092">
    <property type="entry name" value="PROBABLE PHOSPHOLIPID-TRANSPORTING ATPASE"/>
    <property type="match status" value="1"/>
</dbReference>
<sequence length="1519" mass="169970">MGRFHASTKHHAERTVPFGAAFDASVGKSFPRNYVTTSKYTWLSFLPLVTFEQFQKRANVYFTFICILMYLGEHTPLIDSSVSWWSTACVLIPMMAMSMVISGLDDARRHQSDRQMNNQRARAIRIGGSYGVYLDTVLWKDILVGDILVLKSEEELPADLIPLACAGQNGQCYVSTANLDGETNLKIKNCLNLAQACLCSDDLDQDGPPLLDQAIEKLPTLHGLLHIEAPSKSINKFSGSAELENGDTNKESLSAANLLLRGTQLRNTAWLFGVVVYTGPQTRMAMNSRETPTKLANLEQVVNRAMLVVLGAQAVLAMLSSVLYVAHEGKFKSLWYLYPPNTFIREGLFTRLVMNWFKFFILYSNLMPISLYAAMEICNFFQAYFVKSDLAMYDEDQDCPAAVRSTNLCHELGQISYIFSDKTGTLTQNVMELKRIAVLGQVFGEVTEQRGFSQVKELQSWAKAIPQHQMAVDAFLEVLAIAHTVMIATNNKGDQCFEAESPDEGALVEGAQQLGWTYVHRSGDAITVELAPSTSRRYAVLAVNSFNSTRKRMSTVARAPDGRLWLWVKGADNVMIARAAAVPGWINESLSNFSKDGLRTLVLGRRALDPAEAEKWLKAFEAAQCSLEDREDRLEELAEQIEVNLELLGVTGIEDKLQVGVPDTIEKLREAGIQLWVLTGDKLETARNIGFSTRLLSTSMDIAVLTGEENLEESLQEIRLQHLKAKESGLTCALMVTGLALEHVTAQNLSEDFFEVSKNCSVVVACRVSPLQKSQLVRMVRESEDPQPITLAIGDGANDVPMIQEAHVGVGVSGKEGRQAVNAADFSIAQFRFLERLLLVHGRWDYRRACKFILYTFWKNAIITMLLFYYTFFSGYSGTCMFTSTVWTSFSMILFWPVIATTLFDRDVTDAQAVKYPALYETGRLGLDLNLTKMIEMLLSAFVHSMVIMTVAVVSVGDLDIGATGSYYSFSFMIFSWVVVTMNYRAIFITTTYNWVFVASLVASFATYLLFAIVYCQLPSFFPEVYQMLYHVMQKPIFWTGGFVVPLLAMMIDIFKAYLMLEFFPDTRDLILESSVKGELSTQMRRVKSEILPATGSRDILVPRSHSWQPSAQISSSFAFNYPEGMKQVDTRLNVRSTSKLDTSLLDTAERHRDPSASSSSVSDTESVSSSQSSITSVKHQRPSSTPFAQQTMRSVQFVLSWKMVFLSSSIIGILFCCMGLGTLLVSLSASQLRILYDGPANEIDGRSSSWDFMGQNVVLPCHAPSSCTYTMKLPIDLEPPIQVYYEVKPFWQNYFSYMSSVVRPQLHGHLAQDQALQRCAQHSRVTSSGEEIFPCGLMATSVFNDTFAIRDTYIDTESPQMPIWRHFENPPEYLKEPGFSWLYERYPKVTSRDLGVRSKRFIAWMCPNFLNRASKPYGVISEHLKKGSIIDFVISSSFPVEQLGARKTVLLTRGTQNYTLAVVLLVSGGLCFVLASVVWAIHLFCARPPGSARRGWPRPFHWPNTVTTLSDSESSESA</sequence>
<dbReference type="InterPro" id="IPR023298">
    <property type="entry name" value="ATPase_P-typ_TM_dom_sf"/>
</dbReference>
<dbReference type="InterPro" id="IPR005045">
    <property type="entry name" value="CDC50/LEM3_fam"/>
</dbReference>
<keyword evidence="8 13" id="KW-0460">Magnesium</keyword>
<dbReference type="SUPFAM" id="SSF56784">
    <property type="entry name" value="HAD-like"/>
    <property type="match status" value="1"/>
</dbReference>
<dbReference type="InterPro" id="IPR008250">
    <property type="entry name" value="ATPase_P-typ_transduc_dom_A_sf"/>
</dbReference>
<dbReference type="EC" id="7.6.2.1" evidence="13"/>
<dbReference type="SFLD" id="SFLDG00002">
    <property type="entry name" value="C1.7:_P-type_atpase_like"/>
    <property type="match status" value="1"/>
</dbReference>
<evidence type="ECO:0000313" key="18">
    <source>
        <dbReference type="EMBL" id="CAK9022784.1"/>
    </source>
</evidence>
<feature type="region of interest" description="Disordered" evidence="15">
    <location>
        <begin position="1144"/>
        <end position="1186"/>
    </location>
</feature>
<dbReference type="InterPro" id="IPR001757">
    <property type="entry name" value="P_typ_ATPase"/>
</dbReference>
<reference evidence="18 19" key="1">
    <citation type="submission" date="2024-02" db="EMBL/GenBank/DDBJ databases">
        <authorList>
            <person name="Chen Y."/>
            <person name="Shah S."/>
            <person name="Dougan E. K."/>
            <person name="Thang M."/>
            <person name="Chan C."/>
        </authorList>
    </citation>
    <scope>NUCLEOTIDE SEQUENCE [LARGE SCALE GENOMIC DNA]</scope>
</reference>
<comment type="similarity">
    <text evidence="3">Belongs to the CDC50/LEM3 family.</text>
</comment>
<comment type="subcellular location">
    <subcellularLocation>
        <location evidence="1 13">Membrane</location>
        <topology evidence="1 13">Multi-pass membrane protein</topology>
    </subcellularLocation>
</comment>
<dbReference type="SFLD" id="SFLDS00003">
    <property type="entry name" value="Haloacid_Dehalogenase"/>
    <property type="match status" value="1"/>
</dbReference>
<feature type="transmembrane region" description="Helical" evidence="13">
    <location>
        <begin position="934"/>
        <end position="954"/>
    </location>
</feature>
<evidence type="ECO:0000256" key="15">
    <source>
        <dbReference type="SAM" id="MobiDB-lite"/>
    </source>
</evidence>
<evidence type="ECO:0000259" key="16">
    <source>
        <dbReference type="Pfam" id="PF16209"/>
    </source>
</evidence>
<feature type="transmembrane region" description="Helical" evidence="13">
    <location>
        <begin position="84"/>
        <end position="104"/>
    </location>
</feature>
<evidence type="ECO:0000256" key="11">
    <source>
        <dbReference type="ARBA" id="ARBA00023136"/>
    </source>
</evidence>
<keyword evidence="9 13" id="KW-1278">Translocase</keyword>
<proteinExistence type="inferred from homology"/>
<dbReference type="PANTHER" id="PTHR24092:SF218">
    <property type="entry name" value="PHOSPHOLIPID-TRANSPORTING ATPASE"/>
    <property type="match status" value="1"/>
</dbReference>
<evidence type="ECO:0000256" key="4">
    <source>
        <dbReference type="ARBA" id="ARBA00022692"/>
    </source>
</evidence>
<feature type="transmembrane region" description="Helical" evidence="13">
    <location>
        <begin position="852"/>
        <end position="872"/>
    </location>
</feature>
<comment type="catalytic activity">
    <reaction evidence="12 13">
        <text>ATP + H2O + phospholipidSide 1 = ADP + phosphate + phospholipidSide 2.</text>
        <dbReference type="EC" id="7.6.2.1"/>
    </reaction>
</comment>
<dbReference type="PROSITE" id="PS00154">
    <property type="entry name" value="ATPASE_E1_E2"/>
    <property type="match status" value="1"/>
</dbReference>
<dbReference type="NCBIfam" id="TIGR01652">
    <property type="entry name" value="ATPase-Plipid"/>
    <property type="match status" value="1"/>
</dbReference>
<keyword evidence="10 13" id="KW-1133">Transmembrane helix</keyword>
<feature type="transmembrane region" description="Helical" evidence="13">
    <location>
        <begin position="966"/>
        <end position="984"/>
    </location>
</feature>
<evidence type="ECO:0000259" key="17">
    <source>
        <dbReference type="Pfam" id="PF16212"/>
    </source>
</evidence>
<evidence type="ECO:0000256" key="7">
    <source>
        <dbReference type="ARBA" id="ARBA00022840"/>
    </source>
</evidence>
<dbReference type="EMBL" id="CAXAMN010007779">
    <property type="protein sequence ID" value="CAK9022784.1"/>
    <property type="molecule type" value="Genomic_DNA"/>
</dbReference>
<dbReference type="SUPFAM" id="SSF81653">
    <property type="entry name" value="Calcium ATPase, transduction domain A"/>
    <property type="match status" value="1"/>
</dbReference>
<feature type="transmembrane region" description="Helical" evidence="13">
    <location>
        <begin position="1204"/>
        <end position="1226"/>
    </location>
</feature>
<dbReference type="Proteomes" id="UP001642484">
    <property type="component" value="Unassembled WGS sequence"/>
</dbReference>
<dbReference type="InterPro" id="IPR006539">
    <property type="entry name" value="P-type_ATPase_IV"/>
</dbReference>
<dbReference type="Pfam" id="PF16209">
    <property type="entry name" value="PhoLip_ATPase_N"/>
    <property type="match status" value="1"/>
</dbReference>
<dbReference type="InterPro" id="IPR032631">
    <property type="entry name" value="P-type_ATPase_N"/>
</dbReference>
<evidence type="ECO:0000256" key="12">
    <source>
        <dbReference type="ARBA" id="ARBA00034036"/>
    </source>
</evidence>
<feature type="compositionally biased region" description="Low complexity" evidence="15">
    <location>
        <begin position="1156"/>
        <end position="1178"/>
    </location>
</feature>
<dbReference type="Pfam" id="PF03381">
    <property type="entry name" value="CDC50"/>
    <property type="match status" value="1"/>
</dbReference>
<keyword evidence="4 13" id="KW-0812">Transmembrane</keyword>
<keyword evidence="5" id="KW-0479">Metal-binding</keyword>
<evidence type="ECO:0000256" key="10">
    <source>
        <dbReference type="ARBA" id="ARBA00022989"/>
    </source>
</evidence>
<dbReference type="Pfam" id="PF13246">
    <property type="entry name" value="Cation_ATPase"/>
    <property type="match status" value="1"/>
</dbReference>
<feature type="transmembrane region" description="Helical" evidence="13">
    <location>
        <begin position="1459"/>
        <end position="1485"/>
    </location>
</feature>
<dbReference type="SUPFAM" id="SSF81660">
    <property type="entry name" value="Metal cation-transporting ATPase, ATP-binding domain N"/>
    <property type="match status" value="1"/>
</dbReference>
<dbReference type="Pfam" id="PF16212">
    <property type="entry name" value="PhoLip_ATPase_C"/>
    <property type="match status" value="1"/>
</dbReference>
<dbReference type="SUPFAM" id="SSF81665">
    <property type="entry name" value="Calcium ATPase, transmembrane domain M"/>
    <property type="match status" value="1"/>
</dbReference>
<keyword evidence="7 13" id="KW-0067">ATP-binding</keyword>
<keyword evidence="11 13" id="KW-0472">Membrane</keyword>
<evidence type="ECO:0000256" key="2">
    <source>
        <dbReference type="ARBA" id="ARBA00008109"/>
    </source>
</evidence>
<feature type="transmembrane region" description="Helical" evidence="13">
    <location>
        <begin position="1037"/>
        <end position="1059"/>
    </location>
</feature>
<evidence type="ECO:0000256" key="9">
    <source>
        <dbReference type="ARBA" id="ARBA00022967"/>
    </source>
</evidence>
<keyword evidence="19" id="KW-1185">Reference proteome</keyword>
<feature type="transmembrane region" description="Helical" evidence="13">
    <location>
        <begin position="996"/>
        <end position="1017"/>
    </location>
</feature>
<name>A0ABP0K7J8_9DINO</name>
<evidence type="ECO:0000256" key="8">
    <source>
        <dbReference type="ARBA" id="ARBA00022842"/>
    </source>
</evidence>
<comment type="similarity">
    <text evidence="2 13">Belongs to the cation transport ATPase (P-type) (TC 3.A.3) family. Type IV subfamily.</text>
</comment>
<protein>
    <recommendedName>
        <fullName evidence="13">Phospholipid-transporting ATPase</fullName>
        <ecNumber evidence="13">7.6.2.1</ecNumber>
    </recommendedName>
</protein>
<feature type="coiled-coil region" evidence="14">
    <location>
        <begin position="620"/>
        <end position="647"/>
    </location>
</feature>
<feature type="domain" description="P-type ATPase C-terminal" evidence="17">
    <location>
        <begin position="821"/>
        <end position="1065"/>
    </location>
</feature>
<dbReference type="InterPro" id="IPR023299">
    <property type="entry name" value="ATPase_P-typ_cyto_dom_N"/>
</dbReference>
<dbReference type="InterPro" id="IPR044492">
    <property type="entry name" value="P_typ_ATPase_HD_dom"/>
</dbReference>
<dbReference type="NCBIfam" id="TIGR01494">
    <property type="entry name" value="ATPase_P-type"/>
    <property type="match status" value="1"/>
</dbReference>
<evidence type="ECO:0000256" key="14">
    <source>
        <dbReference type="SAM" id="Coils"/>
    </source>
</evidence>
<feature type="transmembrane region" description="Helical" evidence="13">
    <location>
        <begin position="60"/>
        <end position="78"/>
    </location>
</feature>
<evidence type="ECO:0000256" key="3">
    <source>
        <dbReference type="ARBA" id="ARBA00009457"/>
    </source>
</evidence>
<dbReference type="InterPro" id="IPR032630">
    <property type="entry name" value="P_typ_ATPase_c"/>
</dbReference>
<accession>A0ABP0K7J8</accession>
<dbReference type="Gene3D" id="2.70.150.10">
    <property type="entry name" value="Calcium-transporting ATPase, cytoplasmic transduction domain A"/>
    <property type="match status" value="1"/>
</dbReference>
<dbReference type="Gene3D" id="3.40.50.1000">
    <property type="entry name" value="HAD superfamily/HAD-like"/>
    <property type="match status" value="1"/>
</dbReference>
<feature type="transmembrane region" description="Helical" evidence="13">
    <location>
        <begin position="884"/>
        <end position="904"/>
    </location>
</feature>
<feature type="domain" description="P-type ATPase N-terminal" evidence="16">
    <location>
        <begin position="27"/>
        <end position="76"/>
    </location>
</feature>
<evidence type="ECO:0000256" key="1">
    <source>
        <dbReference type="ARBA" id="ARBA00004141"/>
    </source>
</evidence>
<keyword evidence="14" id="KW-0175">Coiled coil</keyword>
<evidence type="ECO:0000256" key="13">
    <source>
        <dbReference type="RuleBase" id="RU362033"/>
    </source>
</evidence>
<feature type="transmembrane region" description="Helical" evidence="13">
    <location>
        <begin position="356"/>
        <end position="375"/>
    </location>
</feature>
<evidence type="ECO:0000313" key="19">
    <source>
        <dbReference type="Proteomes" id="UP001642484"/>
    </source>
</evidence>
<keyword evidence="6 13" id="KW-0547">Nucleotide-binding</keyword>
<dbReference type="InterPro" id="IPR036412">
    <property type="entry name" value="HAD-like_sf"/>
</dbReference>
<feature type="transmembrane region" description="Helical" evidence="13">
    <location>
        <begin position="305"/>
        <end position="326"/>
    </location>
</feature>